<evidence type="ECO:0000313" key="1">
    <source>
        <dbReference type="EMBL" id="MDO6422046.1"/>
    </source>
</evidence>
<dbReference type="EMBL" id="JAUOPB010000004">
    <property type="protein sequence ID" value="MDO6422046.1"/>
    <property type="molecule type" value="Genomic_DNA"/>
</dbReference>
<reference evidence="1" key="1">
    <citation type="submission" date="2023-07" db="EMBL/GenBank/DDBJ databases">
        <title>Genome content predicts the carbon catabolic preferences of heterotrophic bacteria.</title>
        <authorList>
            <person name="Gralka M."/>
        </authorList>
    </citation>
    <scope>NUCLEOTIDE SEQUENCE</scope>
    <source>
        <strain evidence="1">I3M17_2</strain>
    </source>
</reference>
<dbReference type="Proteomes" id="UP001169760">
    <property type="component" value="Unassembled WGS sequence"/>
</dbReference>
<name>A0AAW7X2P8_9GAMM</name>
<proteinExistence type="predicted"/>
<gene>
    <name evidence="1" type="ORF">Q4521_06150</name>
</gene>
<dbReference type="AlphaFoldDB" id="A0AAW7X2P8"/>
<organism evidence="1 2">
    <name type="scientific">Saccharophagus degradans</name>
    <dbReference type="NCBI Taxonomy" id="86304"/>
    <lineage>
        <taxon>Bacteria</taxon>
        <taxon>Pseudomonadati</taxon>
        <taxon>Pseudomonadota</taxon>
        <taxon>Gammaproteobacteria</taxon>
        <taxon>Cellvibrionales</taxon>
        <taxon>Cellvibrionaceae</taxon>
        <taxon>Saccharophagus</taxon>
    </lineage>
</organism>
<accession>A0AAW7X2P8</accession>
<sequence length="384" mass="41462">MLPANQKDLLISSPNQGIPVSFAPKLIEDAINLKRAAREYYYPMMALKHLRALSSGLTGKNNVYIPNINDFKTNALQNVVVYVPGFKATVERRSNGHLVVTAFTPDNGYEGITRRSREKPGVYQVDIGSEENIRLTYKNNGRITPENARNVIVANTSSLTPQIAAKQAISSIKKTTSRHIVTRGSFDMFYSPVGKSLGGLRSYTPEIHKESYLFGGLLADAMERANKQERVIWASESSGGVVLTQALQTLALKNVSFEGMGHLVYMYSPTTNPATTLKAIKDVKMKADEHLAKGGGHVYAAAGSVLTNASRARDKDDHYTWEDYFNDLSGGTMAALAVAGAASFVATAVTSSTIALGVGTFCSAAGAAQLASRPIRRLIGKVKP</sequence>
<dbReference type="RefSeq" id="WP_303491849.1">
    <property type="nucleotide sequence ID" value="NZ_JAUOPB010000004.1"/>
</dbReference>
<protein>
    <submittedName>
        <fullName evidence="1">Uncharacterized protein</fullName>
    </submittedName>
</protein>
<evidence type="ECO:0000313" key="2">
    <source>
        <dbReference type="Proteomes" id="UP001169760"/>
    </source>
</evidence>
<comment type="caution">
    <text evidence="1">The sequence shown here is derived from an EMBL/GenBank/DDBJ whole genome shotgun (WGS) entry which is preliminary data.</text>
</comment>